<dbReference type="Pfam" id="PF00373">
    <property type="entry name" value="FERM_M"/>
    <property type="match status" value="1"/>
</dbReference>
<evidence type="ECO:0000259" key="11">
    <source>
        <dbReference type="PROSITE" id="PS50057"/>
    </source>
</evidence>
<dbReference type="SMART" id="SM00295">
    <property type="entry name" value="B41"/>
    <property type="match status" value="1"/>
</dbReference>
<feature type="region of interest" description="Disordered" evidence="9">
    <location>
        <begin position="34"/>
        <end position="62"/>
    </location>
</feature>
<accession>A0A7S4DGF4</accession>
<sequence>MDPSGWKKVLDEKSGNYYYYNKKEKVTQWEVPECMREDVEDSDDEEPTKEAPMPKNEWRSKVDSKTGRTYYYNKALKETSWEKPPGFEDPENTDAEGKQDSVAQLRVDIDSAEEEPVVETKLKGESDNQDTKHRLGKSRGKWRSKVDFNTGRVYYYNKTTQETSWERPPGFEEGDRSSLRSSYDPSRRLSAAEADEDYSRTSDRSYEPGPRSIRSLHTMDTDFKRRQSCPSPATAGRSMYTNKSASMATMEELKDGFRKAEFSDSDDDGTAFGRIMISNMNRRKSLVNMTTKADDPGDDLKHGVSFYLAMKERKPKSLASMLELRYELVKHEEGKERPDSDDELPPEGYRLTKHRKGFWNRLLRIGNAHDNDKLLSFKKSLIRKALLKTNRTHDEQAIQTFKNIMSFMGDRPSSKSPARHARKIIRNALRSPIGLRDEVYLQICKQTNCHPNQRHALEGWNLMLICLHSFPPSRNIKVADYIRKALELSQSREIKARAQIALLLLDIIEHLGERRLPPPEIEVSAISRLELIELSVRLPDSKTNTNNACLNIAVDPFTTVAQAEQMLCDRIGLQFSPAFGLYEASDGTHELLDGSRRVMDVVSSWTLTKTEEDILSEKLRSKKRETSRKKPPTGKRAHKRKKMQYKYLLFQAKLALNTGGKDPYKELVSDPKAVNLLYNQAKRDVMMGILEPETRDVPKLAALKLQVDEGDHVKEFHHKGSLINKMKEYIPISLMPKNPKSKIGSVILRSFEQKILHKHSKLQGFTAHSAKRNFLDYVEKWPTYGANLFSIQQKRQFKSYPEFLNLGIGPSGVFLQHPEGGEVLDTFTYKDVVTWGYSERRFILVVGDVVQQKKLVFQTSKGAVMRQLIHAYIYYKVKSKVKSQPADPAAASLRSGVASATADIQNPTYDGTRLSYAMTR</sequence>
<dbReference type="GO" id="GO:0005737">
    <property type="term" value="C:cytoplasm"/>
    <property type="evidence" value="ECO:0007669"/>
    <property type="project" value="UniProtKB-SubCell"/>
</dbReference>
<dbReference type="InterPro" id="IPR000299">
    <property type="entry name" value="FERM_domain"/>
</dbReference>
<dbReference type="Gene3D" id="2.20.70.10">
    <property type="match status" value="3"/>
</dbReference>
<evidence type="ECO:0000256" key="1">
    <source>
        <dbReference type="ARBA" id="ARBA00004496"/>
    </source>
</evidence>
<keyword evidence="3" id="KW-0963">Cytoplasm</keyword>
<evidence type="ECO:0000256" key="7">
    <source>
        <dbReference type="ARBA" id="ARBA00023175"/>
    </source>
</evidence>
<dbReference type="CDD" id="cd00836">
    <property type="entry name" value="FERM_C-lobe"/>
    <property type="match status" value="1"/>
</dbReference>
<dbReference type="PROSITE" id="PS50057">
    <property type="entry name" value="FERM_3"/>
    <property type="match status" value="1"/>
</dbReference>
<dbReference type="InterPro" id="IPR035963">
    <property type="entry name" value="FERM_2"/>
</dbReference>
<evidence type="ECO:0000259" key="10">
    <source>
        <dbReference type="PROSITE" id="PS50020"/>
    </source>
</evidence>
<keyword evidence="7" id="KW-0505">Motor protein</keyword>
<feature type="domain" description="MyTH4" evidence="12">
    <location>
        <begin position="377"/>
        <end position="527"/>
    </location>
</feature>
<feature type="region of interest" description="Disordered" evidence="9">
    <location>
        <begin position="617"/>
        <end position="638"/>
    </location>
</feature>
<dbReference type="Gene3D" id="1.25.40.530">
    <property type="entry name" value="MyTH4 domain"/>
    <property type="match status" value="1"/>
</dbReference>
<dbReference type="InterPro" id="IPR014352">
    <property type="entry name" value="FERM/acyl-CoA-bd_prot_sf"/>
</dbReference>
<dbReference type="Pfam" id="PF21989">
    <property type="entry name" value="RA_2"/>
    <property type="match status" value="1"/>
</dbReference>
<dbReference type="SUPFAM" id="SSF47031">
    <property type="entry name" value="Second domain of FERM"/>
    <property type="match status" value="1"/>
</dbReference>
<evidence type="ECO:0000256" key="9">
    <source>
        <dbReference type="SAM" id="MobiDB-lite"/>
    </source>
</evidence>
<dbReference type="InterPro" id="IPR011993">
    <property type="entry name" value="PH-like_dom_sf"/>
</dbReference>
<feature type="region of interest" description="Disordered" evidence="9">
    <location>
        <begin position="80"/>
        <end position="142"/>
    </location>
</feature>
<dbReference type="SUPFAM" id="SSF50729">
    <property type="entry name" value="PH domain-like"/>
    <property type="match status" value="1"/>
</dbReference>
<reference evidence="13" key="1">
    <citation type="submission" date="2021-01" db="EMBL/GenBank/DDBJ databases">
        <authorList>
            <person name="Corre E."/>
            <person name="Pelletier E."/>
            <person name="Niang G."/>
            <person name="Scheremetjew M."/>
            <person name="Finn R."/>
            <person name="Kale V."/>
            <person name="Holt S."/>
            <person name="Cochrane G."/>
            <person name="Meng A."/>
            <person name="Brown T."/>
            <person name="Cohen L."/>
        </authorList>
    </citation>
    <scope>NUCLEOTIDE SEQUENCE</scope>
    <source>
        <strain evidence="13">CCCM811</strain>
    </source>
</reference>
<evidence type="ECO:0000256" key="3">
    <source>
        <dbReference type="ARBA" id="ARBA00022490"/>
    </source>
</evidence>
<evidence type="ECO:0000256" key="4">
    <source>
        <dbReference type="ARBA" id="ARBA00022737"/>
    </source>
</evidence>
<dbReference type="GO" id="GO:0005524">
    <property type="term" value="F:ATP binding"/>
    <property type="evidence" value="ECO:0007669"/>
    <property type="project" value="UniProtKB-KW"/>
</dbReference>
<evidence type="ECO:0000256" key="8">
    <source>
        <dbReference type="ARBA" id="ARBA00023203"/>
    </source>
</evidence>
<protein>
    <submittedName>
        <fullName evidence="13">Uncharacterized protein</fullName>
    </submittedName>
</protein>
<keyword evidence="8" id="KW-0009">Actin-binding</keyword>
<dbReference type="PROSITE" id="PS50020">
    <property type="entry name" value="WW_DOMAIN_2"/>
    <property type="match status" value="3"/>
</dbReference>
<dbReference type="AlphaFoldDB" id="A0A7S4DGF4"/>
<feature type="compositionally biased region" description="Acidic residues" evidence="9">
    <location>
        <begin position="38"/>
        <end position="47"/>
    </location>
</feature>
<dbReference type="PANTHER" id="PTHR22692:SF33">
    <property type="entry name" value="MYOSIN"/>
    <property type="match status" value="1"/>
</dbReference>
<feature type="compositionally biased region" description="Basic residues" evidence="9">
    <location>
        <begin position="620"/>
        <end position="638"/>
    </location>
</feature>
<feature type="compositionally biased region" description="Basic and acidic residues" evidence="9">
    <location>
        <begin position="169"/>
        <end position="178"/>
    </location>
</feature>
<proteinExistence type="inferred from homology"/>
<evidence type="ECO:0000256" key="6">
    <source>
        <dbReference type="ARBA" id="ARBA00022840"/>
    </source>
</evidence>
<feature type="domain" description="WW" evidence="10">
    <location>
        <begin position="58"/>
        <end position="86"/>
    </location>
</feature>
<keyword evidence="5" id="KW-0547">Nucleotide-binding</keyword>
<dbReference type="InterPro" id="IPR038185">
    <property type="entry name" value="MyTH4_dom_sf"/>
</dbReference>
<dbReference type="SMART" id="SM00139">
    <property type="entry name" value="MyTH4"/>
    <property type="match status" value="1"/>
</dbReference>
<dbReference type="InterPro" id="IPR019748">
    <property type="entry name" value="FERM_central"/>
</dbReference>
<dbReference type="Pfam" id="PF00784">
    <property type="entry name" value="MyTH4"/>
    <property type="match status" value="1"/>
</dbReference>
<dbReference type="Gene3D" id="2.30.29.30">
    <property type="entry name" value="Pleckstrin-homology domain (PH domain)/Phosphotyrosine-binding domain (PTB)"/>
    <property type="match status" value="1"/>
</dbReference>
<feature type="domain" description="WW" evidence="10">
    <location>
        <begin position="1"/>
        <end position="34"/>
    </location>
</feature>
<name>A0A7S4DGF4_9EUKA</name>
<dbReference type="InterPro" id="IPR002404">
    <property type="entry name" value="IRS_PTB"/>
</dbReference>
<evidence type="ECO:0000313" key="13">
    <source>
        <dbReference type="EMBL" id="CAE0648695.1"/>
    </source>
</evidence>
<dbReference type="EMBL" id="HBIV01004567">
    <property type="protein sequence ID" value="CAE0648695.1"/>
    <property type="molecule type" value="Transcribed_RNA"/>
</dbReference>
<dbReference type="Pfam" id="PF00397">
    <property type="entry name" value="WW"/>
    <property type="match status" value="3"/>
</dbReference>
<evidence type="ECO:0000256" key="2">
    <source>
        <dbReference type="ARBA" id="ARBA00008314"/>
    </source>
</evidence>
<dbReference type="CDD" id="cd14473">
    <property type="entry name" value="FERM_B-lobe"/>
    <property type="match status" value="1"/>
</dbReference>
<comment type="similarity">
    <text evidence="2">Belongs to the TRAFAC class myosin-kinesin ATPase superfamily. Myosin family.</text>
</comment>
<dbReference type="Pfam" id="PF02174">
    <property type="entry name" value="IRS"/>
    <property type="match status" value="1"/>
</dbReference>
<feature type="compositionally biased region" description="Basic and acidic residues" evidence="9">
    <location>
        <begin position="118"/>
        <end position="133"/>
    </location>
</feature>
<dbReference type="CDD" id="cd00201">
    <property type="entry name" value="WW"/>
    <property type="match status" value="3"/>
</dbReference>
<dbReference type="SUPFAM" id="SSF51045">
    <property type="entry name" value="WW domain"/>
    <property type="match status" value="3"/>
</dbReference>
<dbReference type="GO" id="GO:0003779">
    <property type="term" value="F:actin binding"/>
    <property type="evidence" value="ECO:0007669"/>
    <property type="project" value="UniProtKB-KW"/>
</dbReference>
<feature type="domain" description="WW" evidence="10">
    <location>
        <begin position="142"/>
        <end position="170"/>
    </location>
</feature>
<dbReference type="InterPro" id="IPR036020">
    <property type="entry name" value="WW_dom_sf"/>
</dbReference>
<dbReference type="SMART" id="SM00456">
    <property type="entry name" value="WW"/>
    <property type="match status" value="3"/>
</dbReference>
<dbReference type="InterPro" id="IPR000857">
    <property type="entry name" value="MyTH4_dom"/>
</dbReference>
<dbReference type="InterPro" id="IPR001202">
    <property type="entry name" value="WW_dom"/>
</dbReference>
<evidence type="ECO:0000256" key="5">
    <source>
        <dbReference type="ARBA" id="ARBA00022741"/>
    </source>
</evidence>
<dbReference type="PROSITE" id="PS01159">
    <property type="entry name" value="WW_DOMAIN_1"/>
    <property type="match status" value="3"/>
</dbReference>
<gene>
    <name evidence="13" type="ORF">LGLO00237_LOCUS3199</name>
</gene>
<feature type="compositionally biased region" description="Basic and acidic residues" evidence="9">
    <location>
        <begin position="197"/>
        <end position="206"/>
    </location>
</feature>
<dbReference type="GO" id="GO:0005856">
    <property type="term" value="C:cytoskeleton"/>
    <property type="evidence" value="ECO:0007669"/>
    <property type="project" value="InterPro"/>
</dbReference>
<feature type="region of interest" description="Disordered" evidence="9">
    <location>
        <begin position="157"/>
        <end position="238"/>
    </location>
</feature>
<dbReference type="PROSITE" id="PS51016">
    <property type="entry name" value="MYTH4"/>
    <property type="match status" value="1"/>
</dbReference>
<dbReference type="PANTHER" id="PTHR22692">
    <property type="entry name" value="MYOSIN VII, XV"/>
    <property type="match status" value="1"/>
</dbReference>
<organism evidence="13">
    <name type="scientific">Lotharella globosa</name>
    <dbReference type="NCBI Taxonomy" id="91324"/>
    <lineage>
        <taxon>Eukaryota</taxon>
        <taxon>Sar</taxon>
        <taxon>Rhizaria</taxon>
        <taxon>Cercozoa</taxon>
        <taxon>Chlorarachniophyceae</taxon>
        <taxon>Lotharella</taxon>
    </lineage>
</organism>
<dbReference type="InterPro" id="IPR051567">
    <property type="entry name" value="Unconventional_Myosin_ATPase"/>
</dbReference>
<dbReference type="InterPro" id="IPR019749">
    <property type="entry name" value="Band_41_domain"/>
</dbReference>
<dbReference type="Gene3D" id="1.20.80.10">
    <property type="match status" value="1"/>
</dbReference>
<comment type="subcellular location">
    <subcellularLocation>
        <location evidence="1">Cytoplasm</location>
    </subcellularLocation>
</comment>
<keyword evidence="4" id="KW-0677">Repeat</keyword>
<evidence type="ECO:0000259" key="12">
    <source>
        <dbReference type="PROSITE" id="PS51016"/>
    </source>
</evidence>
<keyword evidence="6" id="KW-0067">ATP-binding</keyword>
<feature type="domain" description="FERM" evidence="11">
    <location>
        <begin position="532"/>
        <end position="880"/>
    </location>
</feature>
<dbReference type="Gene3D" id="3.10.20.90">
    <property type="entry name" value="Phosphatidylinositol 3-kinase Catalytic Subunit, Chain A, domain 1"/>
    <property type="match status" value="1"/>
</dbReference>